<protein>
    <submittedName>
        <fullName evidence="2">Uncharacterized protein</fullName>
    </submittedName>
</protein>
<name>A0A5J4LCK6_9ACTN</name>
<proteinExistence type="predicted"/>
<keyword evidence="3" id="KW-1185">Reference proteome</keyword>
<feature type="compositionally biased region" description="Basic residues" evidence="1">
    <location>
        <begin position="144"/>
        <end position="153"/>
    </location>
</feature>
<sequence>MPPVPHKRPCAITFQGADMNNERQIQDEDLMDVAQDPEQAHRLRKALKVLADNPNVGGKLQEMAQEVLSGRIGMKDAIETPRYMDALGDRMNEIRRAAENQTMAEREESREKFAAWQKEQEAKEDEERAERDGPSGSIVTGPRRGGRGGGHRG</sequence>
<feature type="region of interest" description="Disordered" evidence="1">
    <location>
        <begin position="1"/>
        <end position="21"/>
    </location>
</feature>
<dbReference type="EMBL" id="BLAG01000012">
    <property type="protein sequence ID" value="GES31913.1"/>
    <property type="molecule type" value="Genomic_DNA"/>
</dbReference>
<feature type="region of interest" description="Disordered" evidence="1">
    <location>
        <begin position="99"/>
        <end position="153"/>
    </location>
</feature>
<organism evidence="2 3">
    <name type="scientific">Streptomyces angustmyceticus</name>
    <dbReference type="NCBI Taxonomy" id="285578"/>
    <lineage>
        <taxon>Bacteria</taxon>
        <taxon>Bacillati</taxon>
        <taxon>Actinomycetota</taxon>
        <taxon>Actinomycetes</taxon>
        <taxon>Kitasatosporales</taxon>
        <taxon>Streptomycetaceae</taxon>
        <taxon>Streptomyces</taxon>
    </lineage>
</organism>
<evidence type="ECO:0000313" key="3">
    <source>
        <dbReference type="Proteomes" id="UP000325598"/>
    </source>
</evidence>
<evidence type="ECO:0000313" key="2">
    <source>
        <dbReference type="EMBL" id="GES31913.1"/>
    </source>
</evidence>
<feature type="compositionally biased region" description="Basic and acidic residues" evidence="1">
    <location>
        <begin position="99"/>
        <end position="133"/>
    </location>
</feature>
<reference evidence="2 3" key="1">
    <citation type="submission" date="2019-10" db="EMBL/GenBank/DDBJ databases">
        <title>Whole genome shotgun sequence of Streptomyces angustmyceticus NBRC 3934.</title>
        <authorList>
            <person name="Hosoyama A."/>
            <person name="Ichikawa N."/>
            <person name="Kimura A."/>
            <person name="Kitahashi Y."/>
            <person name="Komaki H."/>
            <person name="Uohara A."/>
        </authorList>
    </citation>
    <scope>NUCLEOTIDE SEQUENCE [LARGE SCALE GENOMIC DNA]</scope>
    <source>
        <strain evidence="2 3">NBRC 3934</strain>
    </source>
</reference>
<comment type="caution">
    <text evidence="2">The sequence shown here is derived from an EMBL/GenBank/DDBJ whole genome shotgun (WGS) entry which is preliminary data.</text>
</comment>
<dbReference type="Proteomes" id="UP000325598">
    <property type="component" value="Unassembled WGS sequence"/>
</dbReference>
<gene>
    <name evidence="2" type="ORF">San01_44000</name>
</gene>
<dbReference type="AlphaFoldDB" id="A0A5J4LCK6"/>
<accession>A0A5J4LCK6</accession>
<evidence type="ECO:0000256" key="1">
    <source>
        <dbReference type="SAM" id="MobiDB-lite"/>
    </source>
</evidence>